<name>A0A819ZDT1_9BILA</name>
<feature type="compositionally biased region" description="Polar residues" evidence="1">
    <location>
        <begin position="219"/>
        <end position="228"/>
    </location>
</feature>
<feature type="compositionally biased region" description="Basic and acidic residues" evidence="1">
    <location>
        <begin position="312"/>
        <end position="345"/>
    </location>
</feature>
<dbReference type="Proteomes" id="UP000663842">
    <property type="component" value="Unassembled WGS sequence"/>
</dbReference>
<reference evidence="4" key="1">
    <citation type="submission" date="2021-02" db="EMBL/GenBank/DDBJ databases">
        <authorList>
            <person name="Nowell W R."/>
        </authorList>
    </citation>
    <scope>NUCLEOTIDE SEQUENCE</scope>
</reference>
<proteinExistence type="predicted"/>
<evidence type="ECO:0000313" key="5">
    <source>
        <dbReference type="Proteomes" id="UP000663842"/>
    </source>
</evidence>
<feature type="region of interest" description="Disordered" evidence="1">
    <location>
        <begin position="309"/>
        <end position="350"/>
    </location>
</feature>
<gene>
    <name evidence="2" type="ORF">BYL167_LOCUS2296</name>
    <name evidence="3" type="ORF">OVN521_LOCUS12017</name>
    <name evidence="4" type="ORF">UXM345_LOCUS26350</name>
</gene>
<feature type="region of interest" description="Disordered" evidence="1">
    <location>
        <begin position="182"/>
        <end position="250"/>
    </location>
</feature>
<dbReference type="Proteomes" id="UP000663866">
    <property type="component" value="Unassembled WGS sequence"/>
</dbReference>
<organism evidence="4 5">
    <name type="scientific">Rotaria magnacalcarata</name>
    <dbReference type="NCBI Taxonomy" id="392030"/>
    <lineage>
        <taxon>Eukaryota</taxon>
        <taxon>Metazoa</taxon>
        <taxon>Spiralia</taxon>
        <taxon>Gnathifera</taxon>
        <taxon>Rotifera</taxon>
        <taxon>Eurotatoria</taxon>
        <taxon>Bdelloidea</taxon>
        <taxon>Philodinida</taxon>
        <taxon>Philodinidae</taxon>
        <taxon>Rotaria</taxon>
    </lineage>
</organism>
<evidence type="ECO:0000256" key="1">
    <source>
        <dbReference type="SAM" id="MobiDB-lite"/>
    </source>
</evidence>
<dbReference type="AlphaFoldDB" id="A0A819ZDT1"/>
<evidence type="ECO:0000313" key="6">
    <source>
        <dbReference type="Proteomes" id="UP000663866"/>
    </source>
</evidence>
<accession>A0A819ZDT1</accession>
<dbReference type="EMBL" id="CAJOBF010005359">
    <property type="protein sequence ID" value="CAF4172263.1"/>
    <property type="molecule type" value="Genomic_DNA"/>
</dbReference>
<evidence type="ECO:0000313" key="3">
    <source>
        <dbReference type="EMBL" id="CAF3947108.1"/>
    </source>
</evidence>
<evidence type="ECO:0000313" key="4">
    <source>
        <dbReference type="EMBL" id="CAF4172263.1"/>
    </source>
</evidence>
<keyword evidence="6" id="KW-1185">Reference proteome</keyword>
<protein>
    <submittedName>
        <fullName evidence="4">Uncharacterized protein</fullName>
    </submittedName>
</protein>
<sequence length="505" mass="57960">MTVYDQSPLNCNTISLPFPDYPVEQDLNSFINTSRIQRANSLMVGSAKSSVTYPGANPFETRSEINFSSGNPLRTLSPDDITKMKYKIELDKQVAEKKERRAREWETKIEREKKYVRHQPFGQHGNTTILNTHELEEILAKGRGPSPVLDMPQQLPLNYPQSYMQNGNNMYDSPHRLIYNYSPPYSNYSNGQTKPLSPQKHEPDPNNFNFHGFYGPHGNGNNDPSKQFSSASSASNGTAQPIKGDAHDPFLLFDPNKEGQNVFNIIPQQDLYDPWGRPGGGAPLIHPPTGQKFTRYSGSLQEKLNKVGPLGFDRRHYSGNIDEQKRDLEVEHRRRQQEEMEHRSNAGDTAEWISQLESSRYPLKLHLPTTQTTREYIGARDRYRSEESRSLHNDLVRQADERYRNQQIHRYHNSIAELQHTEAQNSWWGRSGGGAPSITNRRHNVQATLETPRQRFTTNHLGQLVVADDGPSSQVKVYDSDYYYPKIKGFSSHRNFYQAPEDKRL</sequence>
<evidence type="ECO:0000313" key="2">
    <source>
        <dbReference type="EMBL" id="CAF3788185.1"/>
    </source>
</evidence>
<dbReference type="EMBL" id="CAJOBH010000392">
    <property type="protein sequence ID" value="CAF3788185.1"/>
    <property type="molecule type" value="Genomic_DNA"/>
</dbReference>
<dbReference type="EMBL" id="CAJOBG010001646">
    <property type="protein sequence ID" value="CAF3947108.1"/>
    <property type="molecule type" value="Genomic_DNA"/>
</dbReference>
<dbReference type="Proteomes" id="UP000681967">
    <property type="component" value="Unassembled WGS sequence"/>
</dbReference>
<comment type="caution">
    <text evidence="4">The sequence shown here is derived from an EMBL/GenBank/DDBJ whole genome shotgun (WGS) entry which is preliminary data.</text>
</comment>